<keyword evidence="3" id="KW-0964">Secreted</keyword>
<dbReference type="PROSITE" id="PS00259">
    <property type="entry name" value="GASTRIN"/>
    <property type="match status" value="2"/>
</dbReference>
<evidence type="ECO:0000313" key="7">
    <source>
        <dbReference type="EMBL" id="KAK6623091.1"/>
    </source>
</evidence>
<dbReference type="GO" id="GO:0005576">
    <property type="term" value="C:extracellular region"/>
    <property type="evidence" value="ECO:0007669"/>
    <property type="project" value="UniProtKB-SubCell"/>
</dbReference>
<evidence type="ECO:0000313" key="9">
    <source>
        <dbReference type="Proteomes" id="UP001359485"/>
    </source>
</evidence>
<evidence type="ECO:0000256" key="4">
    <source>
        <dbReference type="ARBA" id="ARBA00022815"/>
    </source>
</evidence>
<name>A0AAN8NZ36_POLSC</name>
<dbReference type="InterPro" id="IPR013259">
    <property type="entry name" value="Sulfakinin"/>
</dbReference>
<evidence type="ECO:0000256" key="1">
    <source>
        <dbReference type="ARBA" id="ARBA00004613"/>
    </source>
</evidence>
<keyword evidence="9" id="KW-1185">Reference proteome</keyword>
<feature type="chain" id="PRO_5042953165" evidence="6">
    <location>
        <begin position="24"/>
        <end position="92"/>
    </location>
</feature>
<evidence type="ECO:0000313" key="10">
    <source>
        <dbReference type="Proteomes" id="UP001372834"/>
    </source>
</evidence>
<dbReference type="Proteomes" id="UP001372834">
    <property type="component" value="Unassembled WGS sequence"/>
</dbReference>
<dbReference type="Proteomes" id="UP001359485">
    <property type="component" value="Unassembled WGS sequence"/>
</dbReference>
<dbReference type="AlphaFoldDB" id="A0AAN8NZ36"/>
<evidence type="ECO:0000256" key="2">
    <source>
        <dbReference type="ARBA" id="ARBA00006273"/>
    </source>
</evidence>
<protein>
    <submittedName>
        <fullName evidence="7">Uncharacterized protein</fullName>
    </submittedName>
</protein>
<gene>
    <name evidence="7" type="ORF">RUM43_008943</name>
    <name evidence="8" type="ORF">RUM44_007061</name>
</gene>
<organism evidence="7 10">
    <name type="scientific">Polyplax serrata</name>
    <name type="common">Common mouse louse</name>
    <dbReference type="NCBI Taxonomy" id="468196"/>
    <lineage>
        <taxon>Eukaryota</taxon>
        <taxon>Metazoa</taxon>
        <taxon>Ecdysozoa</taxon>
        <taxon>Arthropoda</taxon>
        <taxon>Hexapoda</taxon>
        <taxon>Insecta</taxon>
        <taxon>Pterygota</taxon>
        <taxon>Neoptera</taxon>
        <taxon>Paraneoptera</taxon>
        <taxon>Psocodea</taxon>
        <taxon>Troctomorpha</taxon>
        <taxon>Phthiraptera</taxon>
        <taxon>Anoplura</taxon>
        <taxon>Polyplacidae</taxon>
        <taxon>Polyplax</taxon>
    </lineage>
</organism>
<evidence type="ECO:0000256" key="3">
    <source>
        <dbReference type="ARBA" id="ARBA00022525"/>
    </source>
</evidence>
<feature type="signal peptide" evidence="6">
    <location>
        <begin position="1"/>
        <end position="23"/>
    </location>
</feature>
<sequence length="92" mass="10881">MGLSRFAAVFIVAYLVLPDESLAEDSSHKSRLRVFETRHQFTRFPILGFLPDNKHDLLEKKQDQFDDYGHMRFGKRGEDMDDYGHMRFGKRD</sequence>
<evidence type="ECO:0000256" key="6">
    <source>
        <dbReference type="SAM" id="SignalP"/>
    </source>
</evidence>
<evidence type="ECO:0000313" key="8">
    <source>
        <dbReference type="EMBL" id="KAK6632031.1"/>
    </source>
</evidence>
<evidence type="ECO:0000256" key="5">
    <source>
        <dbReference type="ARBA" id="ARBA00023320"/>
    </source>
</evidence>
<dbReference type="Pfam" id="PF08257">
    <property type="entry name" value="Sulfakinin"/>
    <property type="match status" value="2"/>
</dbReference>
<dbReference type="EMBL" id="JAWJWE010000038">
    <property type="protein sequence ID" value="KAK6623091.1"/>
    <property type="molecule type" value="Genomic_DNA"/>
</dbReference>
<proteinExistence type="inferred from homology"/>
<comment type="caution">
    <text evidence="7">The sequence shown here is derived from an EMBL/GenBank/DDBJ whole genome shotgun (WGS) entry which is preliminary data.</text>
</comment>
<reference evidence="7 10" key="1">
    <citation type="submission" date="2023-10" db="EMBL/GenBank/DDBJ databases">
        <title>Genomes of two closely related lineages of the louse Polyplax serrata with different host specificities.</title>
        <authorList>
            <person name="Martinu J."/>
            <person name="Tarabai H."/>
            <person name="Stefka J."/>
            <person name="Hypsa V."/>
        </authorList>
    </citation>
    <scope>NUCLEOTIDE SEQUENCE [LARGE SCALE GENOMIC DNA]</scope>
    <source>
        <strain evidence="8">98ZLc_SE</strain>
        <strain evidence="7">HR10_N</strain>
    </source>
</reference>
<dbReference type="EMBL" id="JAWJWF010000005">
    <property type="protein sequence ID" value="KAK6632031.1"/>
    <property type="molecule type" value="Genomic_DNA"/>
</dbReference>
<comment type="subcellular location">
    <subcellularLocation>
        <location evidence="1">Secreted</location>
    </subcellularLocation>
</comment>
<dbReference type="InterPro" id="IPR013152">
    <property type="entry name" value="Gastrin/cholecystokinin_CS"/>
</dbReference>
<dbReference type="GO" id="GO:0007218">
    <property type="term" value="P:neuropeptide signaling pathway"/>
    <property type="evidence" value="ECO:0007669"/>
    <property type="project" value="UniProtKB-KW"/>
</dbReference>
<keyword evidence="6" id="KW-0732">Signal</keyword>
<keyword evidence="4" id="KW-0027">Amidation</keyword>
<accession>A0AAN8NZ36</accession>
<comment type="similarity">
    <text evidence="2">Belongs to the gastrin/cholecystokinin family.</text>
</comment>
<keyword evidence="5" id="KW-0527">Neuropeptide</keyword>